<dbReference type="InterPro" id="IPR058637">
    <property type="entry name" value="YknX-like_C"/>
</dbReference>
<dbReference type="SUPFAM" id="SSF111369">
    <property type="entry name" value="HlyD-like secretion proteins"/>
    <property type="match status" value="1"/>
</dbReference>
<dbReference type="EMBL" id="BAABEY010000024">
    <property type="protein sequence ID" value="GAA4440818.1"/>
    <property type="molecule type" value="Genomic_DNA"/>
</dbReference>
<evidence type="ECO:0000259" key="2">
    <source>
        <dbReference type="Pfam" id="PF25954"/>
    </source>
</evidence>
<evidence type="ECO:0000313" key="6">
    <source>
        <dbReference type="Proteomes" id="UP001501508"/>
    </source>
</evidence>
<dbReference type="Gene3D" id="2.40.420.20">
    <property type="match status" value="1"/>
</dbReference>
<dbReference type="Pfam" id="PF25989">
    <property type="entry name" value="YknX_C"/>
    <property type="match status" value="1"/>
</dbReference>
<evidence type="ECO:0000313" key="5">
    <source>
        <dbReference type="EMBL" id="GAA4440818.1"/>
    </source>
</evidence>
<dbReference type="InterPro" id="IPR006143">
    <property type="entry name" value="RND_pump_MFP"/>
</dbReference>
<organism evidence="5 6">
    <name type="scientific">Ravibacter arvi</name>
    <dbReference type="NCBI Taxonomy" id="2051041"/>
    <lineage>
        <taxon>Bacteria</taxon>
        <taxon>Pseudomonadati</taxon>
        <taxon>Bacteroidota</taxon>
        <taxon>Cytophagia</taxon>
        <taxon>Cytophagales</taxon>
        <taxon>Spirosomataceae</taxon>
        <taxon>Ravibacter</taxon>
    </lineage>
</organism>
<feature type="domain" description="CusB-like beta-barrel" evidence="2">
    <location>
        <begin position="196"/>
        <end position="267"/>
    </location>
</feature>
<dbReference type="RefSeq" id="WP_345029621.1">
    <property type="nucleotide sequence ID" value="NZ_BAABEY010000024.1"/>
</dbReference>
<feature type="domain" description="CzcB-like barrel-sandwich hybrid" evidence="3">
    <location>
        <begin position="63"/>
        <end position="180"/>
    </location>
</feature>
<dbReference type="NCBIfam" id="TIGR01730">
    <property type="entry name" value="RND_mfp"/>
    <property type="match status" value="1"/>
</dbReference>
<dbReference type="Gene3D" id="2.40.30.170">
    <property type="match status" value="1"/>
</dbReference>
<comment type="similarity">
    <text evidence="1">Belongs to the membrane fusion protein (MFP) (TC 8.A.1) family.</text>
</comment>
<evidence type="ECO:0000259" key="4">
    <source>
        <dbReference type="Pfam" id="PF25989"/>
    </source>
</evidence>
<dbReference type="Gene3D" id="2.40.50.100">
    <property type="match status" value="1"/>
</dbReference>
<name>A0ABP8M187_9BACT</name>
<feature type="domain" description="YknX-like C-terminal permuted SH3-like" evidence="4">
    <location>
        <begin position="277"/>
        <end position="344"/>
    </location>
</feature>
<protein>
    <submittedName>
        <fullName evidence="5">Efflux RND transporter periplasmic adaptor subunit</fullName>
    </submittedName>
</protein>
<evidence type="ECO:0000256" key="1">
    <source>
        <dbReference type="ARBA" id="ARBA00009477"/>
    </source>
</evidence>
<dbReference type="PANTHER" id="PTHR30469:SF15">
    <property type="entry name" value="HLYD FAMILY OF SECRETION PROTEINS"/>
    <property type="match status" value="1"/>
</dbReference>
<dbReference type="Pfam" id="PF25954">
    <property type="entry name" value="Beta-barrel_RND_2"/>
    <property type="match status" value="1"/>
</dbReference>
<dbReference type="PANTHER" id="PTHR30469">
    <property type="entry name" value="MULTIDRUG RESISTANCE PROTEIN MDTA"/>
    <property type="match status" value="1"/>
</dbReference>
<evidence type="ECO:0000259" key="3">
    <source>
        <dbReference type="Pfam" id="PF25973"/>
    </source>
</evidence>
<gene>
    <name evidence="5" type="ORF">GCM10023091_25000</name>
</gene>
<accession>A0ABP8M187</accession>
<keyword evidence="6" id="KW-1185">Reference proteome</keyword>
<dbReference type="InterPro" id="IPR058792">
    <property type="entry name" value="Beta-barrel_RND_2"/>
</dbReference>
<proteinExistence type="inferred from homology"/>
<dbReference type="Proteomes" id="UP001501508">
    <property type="component" value="Unassembled WGS sequence"/>
</dbReference>
<reference evidence="6" key="1">
    <citation type="journal article" date="2019" name="Int. J. Syst. Evol. Microbiol.">
        <title>The Global Catalogue of Microorganisms (GCM) 10K type strain sequencing project: providing services to taxonomists for standard genome sequencing and annotation.</title>
        <authorList>
            <consortium name="The Broad Institute Genomics Platform"/>
            <consortium name="The Broad Institute Genome Sequencing Center for Infectious Disease"/>
            <person name="Wu L."/>
            <person name="Ma J."/>
        </authorList>
    </citation>
    <scope>NUCLEOTIDE SEQUENCE [LARGE SCALE GENOMIC DNA]</scope>
    <source>
        <strain evidence="6">JCM 31920</strain>
    </source>
</reference>
<sequence>MKYCIFFLVLVAGWGLSNCSGNRKQVEEQTGSALPVSLARIEKAVRADPVKTAGTVASLSEARLAFKIGGVIEKVYVREGESVRAGQLLATLNTTEIDAQVGQAELAFQKSGRDFERVKNMLRDTAATLEQFQNAGTALDIAQQNVSIARFNRDFAKISSPVSGTVVKKLMNAGEVAGPGTPVLVLVSGRKSDWVVKAGVSDRDWARLKPGDKAEVELDAYPGEVFPGTVTFLSQMADPMTHLYEVEVKLTGLPPRLASGLFAKIALWPSQRREYSVIPVEALLEGHGQQGFVFVARSGKARKIPVKIGYLDQDKVLLTGGLDSVDQVITGGSAFLVDGAEVRVP</sequence>
<dbReference type="InterPro" id="IPR058647">
    <property type="entry name" value="BSH_CzcB-like"/>
</dbReference>
<comment type="caution">
    <text evidence="5">The sequence shown here is derived from an EMBL/GenBank/DDBJ whole genome shotgun (WGS) entry which is preliminary data.</text>
</comment>
<dbReference type="Pfam" id="PF25973">
    <property type="entry name" value="BSH_CzcB"/>
    <property type="match status" value="1"/>
</dbReference>